<proteinExistence type="predicted"/>
<dbReference type="AlphaFoldDB" id="A0A135UQ13"/>
<evidence type="ECO:0000313" key="2">
    <source>
        <dbReference type="Proteomes" id="UP000070054"/>
    </source>
</evidence>
<dbReference type="Proteomes" id="UP000070054">
    <property type="component" value="Unassembled WGS sequence"/>
</dbReference>
<comment type="caution">
    <text evidence="1">The sequence shown here is derived from an EMBL/GenBank/DDBJ whole genome shotgun (WGS) entry which is preliminary data.</text>
</comment>
<dbReference type="OrthoDB" id="4846210at2759"/>
<name>A0A135UQ13_9PEZI</name>
<gene>
    <name evidence="1" type="ORF">CNYM01_13892</name>
</gene>
<accession>A0A135UQ13</accession>
<dbReference type="EMBL" id="JEMN01000288">
    <property type="protein sequence ID" value="KXH62481.1"/>
    <property type="molecule type" value="Genomic_DNA"/>
</dbReference>
<sequence length="176" mass="19093">MGSKLHSVFSPLRIASSIKTPHRQRLPQEHVSTFLFCDSDEESDSIKKEKGFVQGDSHQGTSFPTSIASPDITAGINTVCSAAARHPTKNSEAMSSYRVTHVYGKASTERSLHLRTASRDGAIITNSFDWDSNDPYARSAENAVSPGQTHQPYEGIVVAVVVSPDLLMINTHRGAP</sequence>
<evidence type="ECO:0000313" key="1">
    <source>
        <dbReference type="EMBL" id="KXH62481.1"/>
    </source>
</evidence>
<keyword evidence="2" id="KW-1185">Reference proteome</keyword>
<reference evidence="1 2" key="1">
    <citation type="submission" date="2014-02" db="EMBL/GenBank/DDBJ databases">
        <title>The genome sequence of Colletotrichum nymphaeae SA-01.</title>
        <authorList>
            <person name="Baroncelli R."/>
            <person name="Thon M.R."/>
        </authorList>
    </citation>
    <scope>NUCLEOTIDE SEQUENCE [LARGE SCALE GENOMIC DNA]</scope>
    <source>
        <strain evidence="1 2">SA-01</strain>
    </source>
</reference>
<protein>
    <submittedName>
        <fullName evidence="1">Uncharacterized protein</fullName>
    </submittedName>
</protein>
<organism evidence="1 2">
    <name type="scientific">Colletotrichum nymphaeae SA-01</name>
    <dbReference type="NCBI Taxonomy" id="1460502"/>
    <lineage>
        <taxon>Eukaryota</taxon>
        <taxon>Fungi</taxon>
        <taxon>Dikarya</taxon>
        <taxon>Ascomycota</taxon>
        <taxon>Pezizomycotina</taxon>
        <taxon>Sordariomycetes</taxon>
        <taxon>Hypocreomycetidae</taxon>
        <taxon>Glomerellales</taxon>
        <taxon>Glomerellaceae</taxon>
        <taxon>Colletotrichum</taxon>
        <taxon>Colletotrichum acutatum species complex</taxon>
    </lineage>
</organism>